<keyword evidence="1" id="KW-0732">Signal</keyword>
<gene>
    <name evidence="3" type="ORF">SAMN04515668_0460</name>
</gene>
<feature type="signal peptide" evidence="1">
    <location>
        <begin position="1"/>
        <end position="19"/>
    </location>
</feature>
<feature type="chain" id="PRO_5011762588" description="Serine aminopeptidase S33 domain-containing protein" evidence="1">
    <location>
        <begin position="20"/>
        <end position="276"/>
    </location>
</feature>
<protein>
    <recommendedName>
        <fullName evidence="2">Serine aminopeptidase S33 domain-containing protein</fullName>
    </recommendedName>
</protein>
<reference evidence="4" key="1">
    <citation type="submission" date="2016-10" db="EMBL/GenBank/DDBJ databases">
        <authorList>
            <person name="Varghese N."/>
            <person name="Submissions S."/>
        </authorList>
    </citation>
    <scope>NUCLEOTIDE SEQUENCE [LARGE SCALE GENOMIC DNA]</scope>
    <source>
        <strain evidence="4">OR362-8,ATCC BAA-1266,JCM 13504</strain>
    </source>
</reference>
<evidence type="ECO:0000313" key="4">
    <source>
        <dbReference type="Proteomes" id="UP000199029"/>
    </source>
</evidence>
<dbReference type="SUPFAM" id="SSF53474">
    <property type="entry name" value="alpha/beta-Hydrolases"/>
    <property type="match status" value="1"/>
</dbReference>
<dbReference type="EMBL" id="FOXS01000001">
    <property type="protein sequence ID" value="SFP81943.1"/>
    <property type="molecule type" value="Genomic_DNA"/>
</dbReference>
<dbReference type="InterPro" id="IPR029058">
    <property type="entry name" value="AB_hydrolase_fold"/>
</dbReference>
<dbReference type="Pfam" id="PF12146">
    <property type="entry name" value="Hydrolase_4"/>
    <property type="match status" value="1"/>
</dbReference>
<organism evidence="3 4">
    <name type="scientific">Hymenobacter arizonensis</name>
    <name type="common">Siccationidurans arizonensis</name>
    <dbReference type="NCBI Taxonomy" id="1227077"/>
    <lineage>
        <taxon>Bacteria</taxon>
        <taxon>Pseudomonadati</taxon>
        <taxon>Bacteroidota</taxon>
        <taxon>Cytophagia</taxon>
        <taxon>Cytophagales</taxon>
        <taxon>Hymenobacteraceae</taxon>
        <taxon>Hymenobacter</taxon>
    </lineage>
</organism>
<dbReference type="OrthoDB" id="9777090at2"/>
<dbReference type="AlphaFoldDB" id="A0A1I5TFY3"/>
<dbReference type="STRING" id="1227077.SAMN04515668_0460"/>
<proteinExistence type="predicted"/>
<dbReference type="Gene3D" id="3.40.50.1820">
    <property type="entry name" value="alpha/beta hydrolase"/>
    <property type="match status" value="1"/>
</dbReference>
<name>A0A1I5TFY3_HYMAR</name>
<feature type="domain" description="Serine aminopeptidase S33" evidence="2">
    <location>
        <begin position="67"/>
        <end position="163"/>
    </location>
</feature>
<evidence type="ECO:0000256" key="1">
    <source>
        <dbReference type="SAM" id="SignalP"/>
    </source>
</evidence>
<keyword evidence="4" id="KW-1185">Reference proteome</keyword>
<accession>A0A1I5TFY3</accession>
<dbReference type="InterPro" id="IPR022742">
    <property type="entry name" value="Hydrolase_4"/>
</dbReference>
<sequence>MRRFLLAVLFLCQTVSAWALKPSKEWIGTPDAVGLRYQTVSVTTPDQAALTSWIIEPEANVPDQHTTMVLAYGDFGNMSYYLTQAKALASAGYRVWLFDYRGFGHSSDFVIDAQRLYYQEFVVDLAAVLADARRRFPRNRTGIIAFSMGTIMGAEVAATGRPDFFVAEGYVASPQRLVEYQLQSRQKVVTLPAEAATYANAAPRIKCPWLLIGGTADLSTPLADSVAVVRMARRRQKRQVLTFEGGHMQGMPTLTQAEFGDKYVWEVTRFLALKRS</sequence>
<dbReference type="RefSeq" id="WP_092668531.1">
    <property type="nucleotide sequence ID" value="NZ_FOXS01000001.1"/>
</dbReference>
<evidence type="ECO:0000259" key="2">
    <source>
        <dbReference type="Pfam" id="PF12146"/>
    </source>
</evidence>
<dbReference type="Proteomes" id="UP000199029">
    <property type="component" value="Unassembled WGS sequence"/>
</dbReference>
<evidence type="ECO:0000313" key="3">
    <source>
        <dbReference type="EMBL" id="SFP81943.1"/>
    </source>
</evidence>